<evidence type="ECO:0000259" key="4">
    <source>
        <dbReference type="PROSITE" id="PS51118"/>
    </source>
</evidence>
<name>A0ABT4GCM8_9BACL</name>
<dbReference type="CDD" id="cd00090">
    <property type="entry name" value="HTH_ARSR"/>
    <property type="match status" value="1"/>
</dbReference>
<keyword evidence="2" id="KW-0238">DNA-binding</keyword>
<keyword evidence="1" id="KW-0805">Transcription regulation</keyword>
<dbReference type="Pfam" id="PF01638">
    <property type="entry name" value="HxlR"/>
    <property type="match status" value="1"/>
</dbReference>
<proteinExistence type="predicted"/>
<sequence length="108" mass="12536">MGDQLFKSSVEMTLKVIGGKWKLVILCHLMDGVKRFGELKRGMPDITQKMLTQQLRELEDDGIIHREVFVQVPPKVEYSLTKYGQTMEEVLNVMADWGQQHQERMNEA</sequence>
<dbReference type="Gene3D" id="1.10.10.10">
    <property type="entry name" value="Winged helix-like DNA-binding domain superfamily/Winged helix DNA-binding domain"/>
    <property type="match status" value="1"/>
</dbReference>
<dbReference type="InterPro" id="IPR036390">
    <property type="entry name" value="WH_DNA-bd_sf"/>
</dbReference>
<evidence type="ECO:0000256" key="2">
    <source>
        <dbReference type="ARBA" id="ARBA00023125"/>
    </source>
</evidence>
<organism evidence="5 6">
    <name type="scientific">Paenibacillus alginolyticus</name>
    <dbReference type="NCBI Taxonomy" id="59839"/>
    <lineage>
        <taxon>Bacteria</taxon>
        <taxon>Bacillati</taxon>
        <taxon>Bacillota</taxon>
        <taxon>Bacilli</taxon>
        <taxon>Bacillales</taxon>
        <taxon>Paenibacillaceae</taxon>
        <taxon>Paenibacillus</taxon>
    </lineage>
</organism>
<dbReference type="InterPro" id="IPR011991">
    <property type="entry name" value="ArsR-like_HTH"/>
</dbReference>
<comment type="caution">
    <text evidence="5">The sequence shown here is derived from an EMBL/GenBank/DDBJ whole genome shotgun (WGS) entry which is preliminary data.</text>
</comment>
<reference evidence="5 6" key="1">
    <citation type="submission" date="2022-05" db="EMBL/GenBank/DDBJ databases">
        <title>Genome Sequencing of Bee-Associated Microbes.</title>
        <authorList>
            <person name="Dunlap C."/>
        </authorList>
    </citation>
    <scope>NUCLEOTIDE SEQUENCE [LARGE SCALE GENOMIC DNA]</scope>
    <source>
        <strain evidence="5 6">NRRL B-14421</strain>
    </source>
</reference>
<keyword evidence="6" id="KW-1185">Reference proteome</keyword>
<dbReference type="PANTHER" id="PTHR33204">
    <property type="entry name" value="TRANSCRIPTIONAL REGULATOR, MARR FAMILY"/>
    <property type="match status" value="1"/>
</dbReference>
<dbReference type="PROSITE" id="PS51118">
    <property type="entry name" value="HTH_HXLR"/>
    <property type="match status" value="1"/>
</dbReference>
<dbReference type="SUPFAM" id="SSF46785">
    <property type="entry name" value="Winged helix' DNA-binding domain"/>
    <property type="match status" value="1"/>
</dbReference>
<dbReference type="InterPro" id="IPR002577">
    <property type="entry name" value="HTH_HxlR"/>
</dbReference>
<evidence type="ECO:0000313" key="6">
    <source>
        <dbReference type="Proteomes" id="UP001527099"/>
    </source>
</evidence>
<evidence type="ECO:0000256" key="1">
    <source>
        <dbReference type="ARBA" id="ARBA00023015"/>
    </source>
</evidence>
<keyword evidence="3" id="KW-0804">Transcription</keyword>
<dbReference type="Proteomes" id="UP001527099">
    <property type="component" value="Unassembled WGS sequence"/>
</dbReference>
<accession>A0ABT4GCM8</accession>
<feature type="domain" description="HTH hxlR-type" evidence="4">
    <location>
        <begin position="8"/>
        <end position="106"/>
    </location>
</feature>
<dbReference type="EMBL" id="JAMDMX010000043">
    <property type="protein sequence ID" value="MCY9693945.1"/>
    <property type="molecule type" value="Genomic_DNA"/>
</dbReference>
<evidence type="ECO:0000313" key="5">
    <source>
        <dbReference type="EMBL" id="MCY9693945.1"/>
    </source>
</evidence>
<evidence type="ECO:0000256" key="3">
    <source>
        <dbReference type="ARBA" id="ARBA00023163"/>
    </source>
</evidence>
<dbReference type="PANTHER" id="PTHR33204:SF29">
    <property type="entry name" value="TRANSCRIPTIONAL REGULATOR"/>
    <property type="match status" value="1"/>
</dbReference>
<protein>
    <submittedName>
        <fullName evidence="5">Helix-turn-helix transcriptional regulator</fullName>
    </submittedName>
</protein>
<dbReference type="RefSeq" id="WP_029198235.1">
    <property type="nucleotide sequence ID" value="NZ_JAMDMW010000124.1"/>
</dbReference>
<gene>
    <name evidence="5" type="ORF">M5X19_13695</name>
</gene>
<dbReference type="InterPro" id="IPR036388">
    <property type="entry name" value="WH-like_DNA-bd_sf"/>
</dbReference>